<dbReference type="OrthoDB" id="10496477at2759"/>
<dbReference type="WBParaSite" id="ECPE_0001251701-mRNA-1">
    <property type="protein sequence ID" value="ECPE_0001251701-mRNA-1"/>
    <property type="gene ID" value="ECPE_0001251701"/>
</dbReference>
<reference evidence="4" key="1">
    <citation type="submission" date="2016-06" db="UniProtKB">
        <authorList>
            <consortium name="WormBaseParasite"/>
        </authorList>
    </citation>
    <scope>IDENTIFICATION</scope>
</reference>
<keyword evidence="3" id="KW-1185">Reference proteome</keyword>
<sequence>MCDPEAERWTDSEPQSMNSRHTDDVSETFNQCNTAPVGSPDDTHTESKMQAYDTLSAELTGFDRYLCRLHTNLDSRYPIPSSVASELRKLPPSGSTKSAILAAKRLGPSFIPCSSHRIPESDLISNEALMFAQKREIPIRLKSRDWRELSDVLPPNTFKCSVDLELKRQINLVI</sequence>
<accession>A0A183AZU6</accession>
<reference evidence="2 3" key="2">
    <citation type="submission" date="2018-11" db="EMBL/GenBank/DDBJ databases">
        <authorList>
            <consortium name="Pathogen Informatics"/>
        </authorList>
    </citation>
    <scope>NUCLEOTIDE SEQUENCE [LARGE SCALE GENOMIC DNA]</scope>
    <source>
        <strain evidence="2 3">Egypt</strain>
    </source>
</reference>
<dbReference type="EMBL" id="UZAN01052942">
    <property type="protein sequence ID" value="VDP89753.1"/>
    <property type="molecule type" value="Genomic_DNA"/>
</dbReference>
<protein>
    <submittedName>
        <fullName evidence="2 4">Uncharacterized protein</fullName>
    </submittedName>
</protein>
<feature type="compositionally biased region" description="Basic and acidic residues" evidence="1">
    <location>
        <begin position="1"/>
        <end position="11"/>
    </location>
</feature>
<evidence type="ECO:0000313" key="2">
    <source>
        <dbReference type="EMBL" id="VDP89753.1"/>
    </source>
</evidence>
<proteinExistence type="predicted"/>
<evidence type="ECO:0000256" key="1">
    <source>
        <dbReference type="SAM" id="MobiDB-lite"/>
    </source>
</evidence>
<feature type="region of interest" description="Disordered" evidence="1">
    <location>
        <begin position="1"/>
        <end position="46"/>
    </location>
</feature>
<evidence type="ECO:0000313" key="3">
    <source>
        <dbReference type="Proteomes" id="UP000272942"/>
    </source>
</evidence>
<dbReference type="AlphaFoldDB" id="A0A183AZU6"/>
<gene>
    <name evidence="2" type="ORF">ECPE_LOCUS12481</name>
</gene>
<organism evidence="4">
    <name type="scientific">Echinostoma caproni</name>
    <dbReference type="NCBI Taxonomy" id="27848"/>
    <lineage>
        <taxon>Eukaryota</taxon>
        <taxon>Metazoa</taxon>
        <taxon>Spiralia</taxon>
        <taxon>Lophotrochozoa</taxon>
        <taxon>Platyhelminthes</taxon>
        <taxon>Trematoda</taxon>
        <taxon>Digenea</taxon>
        <taxon>Plagiorchiida</taxon>
        <taxon>Echinostomata</taxon>
        <taxon>Echinostomatoidea</taxon>
        <taxon>Echinostomatidae</taxon>
        <taxon>Echinostoma</taxon>
    </lineage>
</organism>
<name>A0A183AZU6_9TREM</name>
<dbReference type="Proteomes" id="UP000272942">
    <property type="component" value="Unassembled WGS sequence"/>
</dbReference>
<evidence type="ECO:0000313" key="4">
    <source>
        <dbReference type="WBParaSite" id="ECPE_0001251701-mRNA-1"/>
    </source>
</evidence>
<feature type="compositionally biased region" description="Polar residues" evidence="1">
    <location>
        <begin position="27"/>
        <end position="36"/>
    </location>
</feature>